<name>I3CD75_9GAMM</name>
<protein>
    <recommendedName>
        <fullName evidence="4">MFS transporter</fullName>
    </recommendedName>
</protein>
<feature type="transmembrane region" description="Helical" evidence="1">
    <location>
        <begin position="193"/>
        <end position="214"/>
    </location>
</feature>
<dbReference type="OrthoDB" id="188353at2"/>
<feature type="transmembrane region" description="Helical" evidence="1">
    <location>
        <begin position="12"/>
        <end position="31"/>
    </location>
</feature>
<keyword evidence="1" id="KW-1133">Transmembrane helix</keyword>
<accession>I3CD75</accession>
<dbReference type="eggNOG" id="ENOG502ZANK">
    <property type="taxonomic scope" value="Bacteria"/>
</dbReference>
<keyword evidence="1" id="KW-0472">Membrane</keyword>
<feature type="transmembrane region" description="Helical" evidence="1">
    <location>
        <begin position="37"/>
        <end position="58"/>
    </location>
</feature>
<feature type="transmembrane region" description="Helical" evidence="1">
    <location>
        <begin position="153"/>
        <end position="173"/>
    </location>
</feature>
<evidence type="ECO:0000313" key="3">
    <source>
        <dbReference type="Proteomes" id="UP000005744"/>
    </source>
</evidence>
<evidence type="ECO:0000256" key="1">
    <source>
        <dbReference type="SAM" id="Phobius"/>
    </source>
</evidence>
<sequence length="232" mass="25784">MTAHPPEERENVFISLLINIVIPSVILMKFTSDAYLGSVYGLLVALAFPLVYGLWDLIKHRKFNIVSILGLVSILLTGGIGLLELDPKWVAIKEASIPLIIGLLVLISLKTPYPLVKTFIYNEKIINVDKVEQALQQQGTVALFEKRLTYSTYLIACSFLLSAILNYGLAKVIVTSPAGTVAFNEELGKMMALSYPVIAIPSMVVLMFALWFLVSGIRKLTQLPWEEIFQVK</sequence>
<keyword evidence="3" id="KW-1185">Reference proteome</keyword>
<dbReference type="Proteomes" id="UP000005744">
    <property type="component" value="Unassembled WGS sequence"/>
</dbReference>
<evidence type="ECO:0000313" key="2">
    <source>
        <dbReference type="EMBL" id="EIJ41568.1"/>
    </source>
</evidence>
<keyword evidence="1" id="KW-0812">Transmembrane</keyword>
<dbReference type="HOGENOM" id="CLU_090906_0_0_6"/>
<dbReference type="EMBL" id="JH600070">
    <property type="protein sequence ID" value="EIJ41568.1"/>
    <property type="molecule type" value="Genomic_DNA"/>
</dbReference>
<gene>
    <name evidence="2" type="ORF">BegalDRAFT_0656</name>
</gene>
<evidence type="ECO:0008006" key="4">
    <source>
        <dbReference type="Google" id="ProtNLM"/>
    </source>
</evidence>
<dbReference type="STRING" id="395493.BegalDRAFT_0656"/>
<organism evidence="2 3">
    <name type="scientific">Beggiatoa alba B18LD</name>
    <dbReference type="NCBI Taxonomy" id="395493"/>
    <lineage>
        <taxon>Bacteria</taxon>
        <taxon>Pseudomonadati</taxon>
        <taxon>Pseudomonadota</taxon>
        <taxon>Gammaproteobacteria</taxon>
        <taxon>Thiotrichales</taxon>
        <taxon>Thiotrichaceae</taxon>
        <taxon>Beggiatoa</taxon>
    </lineage>
</organism>
<dbReference type="AlphaFoldDB" id="I3CD75"/>
<proteinExistence type="predicted"/>
<dbReference type="NCBIfam" id="NF041646">
    <property type="entry name" value="VC0807_fam"/>
    <property type="match status" value="1"/>
</dbReference>
<dbReference type="RefSeq" id="WP_002683599.1">
    <property type="nucleotide sequence ID" value="NZ_JH600070.1"/>
</dbReference>
<feature type="transmembrane region" description="Helical" evidence="1">
    <location>
        <begin position="89"/>
        <end position="109"/>
    </location>
</feature>
<dbReference type="PIRSF" id="PIRSF028137">
    <property type="entry name" value="UCP028137"/>
    <property type="match status" value="1"/>
</dbReference>
<reference evidence="2 3" key="1">
    <citation type="submission" date="2011-11" db="EMBL/GenBank/DDBJ databases">
        <title>Improved High-Quality Draft sequence of Beggiatoa alba B18lD.</title>
        <authorList>
            <consortium name="US DOE Joint Genome Institute"/>
            <person name="Lucas S."/>
            <person name="Han J."/>
            <person name="Lapidus A."/>
            <person name="Cheng J.-F."/>
            <person name="Goodwin L."/>
            <person name="Pitluck S."/>
            <person name="Peters L."/>
            <person name="Mikhailova N."/>
            <person name="Held B."/>
            <person name="Detter J.C."/>
            <person name="Han C."/>
            <person name="Tapia R."/>
            <person name="Land M."/>
            <person name="Hauser L."/>
            <person name="Kyrpides N."/>
            <person name="Ivanova N."/>
            <person name="Pagani I."/>
            <person name="Samuel K."/>
            <person name="Teske A."/>
            <person name="Mueller J."/>
            <person name="Woyke T."/>
        </authorList>
    </citation>
    <scope>NUCLEOTIDE SEQUENCE [LARGE SCALE GENOMIC DNA]</scope>
    <source>
        <strain evidence="2 3">B18LD</strain>
    </source>
</reference>
<feature type="transmembrane region" description="Helical" evidence="1">
    <location>
        <begin position="65"/>
        <end position="83"/>
    </location>
</feature>
<dbReference type="InterPro" id="IPR016870">
    <property type="entry name" value="UCP028137"/>
</dbReference>